<sequence length="113" mass="11902">MSTARLRNAAPLYRDPSSQHSHGTVQYEAQHPIRAAYSYVAARPSSHGGPPTGFLREGLIRPGWPTHATPKRCQNAGGARPALAPHRIVSAGAGPPPPPPPPVQPRAVGPTED</sequence>
<dbReference type="AlphaFoldDB" id="A0A5C3F701"/>
<evidence type="ECO:0000313" key="3">
    <source>
        <dbReference type="Proteomes" id="UP000323386"/>
    </source>
</evidence>
<feature type="region of interest" description="Disordered" evidence="1">
    <location>
        <begin position="1"/>
        <end position="26"/>
    </location>
</feature>
<feature type="region of interest" description="Disordered" evidence="1">
    <location>
        <begin position="42"/>
        <end position="113"/>
    </location>
</feature>
<evidence type="ECO:0000313" key="2">
    <source>
        <dbReference type="EMBL" id="SPO39477.1"/>
    </source>
</evidence>
<accession>A0A5C3F701</accession>
<dbReference type="Proteomes" id="UP000323386">
    <property type="component" value="Unassembled WGS sequence"/>
</dbReference>
<evidence type="ECO:0000256" key="1">
    <source>
        <dbReference type="SAM" id="MobiDB-lite"/>
    </source>
</evidence>
<name>A0A5C3F701_9BASI</name>
<feature type="compositionally biased region" description="Pro residues" evidence="1">
    <location>
        <begin position="94"/>
        <end position="104"/>
    </location>
</feature>
<protein>
    <submittedName>
        <fullName evidence="2">Uncharacterized protein</fullName>
    </submittedName>
</protein>
<gene>
    <name evidence="2" type="ORF">PSFLO_04958</name>
</gene>
<dbReference type="EMBL" id="OOIP01000014">
    <property type="protein sequence ID" value="SPO39477.1"/>
    <property type="molecule type" value="Genomic_DNA"/>
</dbReference>
<reference evidence="2 3" key="1">
    <citation type="submission" date="2018-03" db="EMBL/GenBank/DDBJ databases">
        <authorList>
            <person name="Guldener U."/>
        </authorList>
    </citation>
    <scope>NUCLEOTIDE SEQUENCE [LARGE SCALE GENOMIC DNA]</scope>
    <source>
        <strain evidence="2 3">DAOM196992</strain>
    </source>
</reference>
<keyword evidence="3" id="KW-1185">Reference proteome</keyword>
<proteinExistence type="predicted"/>
<organism evidence="2 3">
    <name type="scientific">Pseudozyma flocculosa</name>
    <dbReference type="NCBI Taxonomy" id="84751"/>
    <lineage>
        <taxon>Eukaryota</taxon>
        <taxon>Fungi</taxon>
        <taxon>Dikarya</taxon>
        <taxon>Basidiomycota</taxon>
        <taxon>Ustilaginomycotina</taxon>
        <taxon>Ustilaginomycetes</taxon>
        <taxon>Ustilaginales</taxon>
        <taxon>Ustilaginaceae</taxon>
        <taxon>Pseudozyma</taxon>
    </lineage>
</organism>